<gene>
    <name evidence="1" type="ORF">L1987_52530</name>
</gene>
<dbReference type="Proteomes" id="UP001056120">
    <property type="component" value="Linkage Group LG17"/>
</dbReference>
<proteinExistence type="predicted"/>
<comment type="caution">
    <text evidence="1">The sequence shown here is derived from an EMBL/GenBank/DDBJ whole genome shotgun (WGS) entry which is preliminary data.</text>
</comment>
<name>A0ACB9ETE6_9ASTR</name>
<evidence type="ECO:0000313" key="1">
    <source>
        <dbReference type="EMBL" id="KAI3762107.1"/>
    </source>
</evidence>
<accession>A0ACB9ETE6</accession>
<organism evidence="1 2">
    <name type="scientific">Smallanthus sonchifolius</name>
    <dbReference type="NCBI Taxonomy" id="185202"/>
    <lineage>
        <taxon>Eukaryota</taxon>
        <taxon>Viridiplantae</taxon>
        <taxon>Streptophyta</taxon>
        <taxon>Embryophyta</taxon>
        <taxon>Tracheophyta</taxon>
        <taxon>Spermatophyta</taxon>
        <taxon>Magnoliopsida</taxon>
        <taxon>eudicotyledons</taxon>
        <taxon>Gunneridae</taxon>
        <taxon>Pentapetalae</taxon>
        <taxon>asterids</taxon>
        <taxon>campanulids</taxon>
        <taxon>Asterales</taxon>
        <taxon>Asteraceae</taxon>
        <taxon>Asteroideae</taxon>
        <taxon>Heliantheae alliance</taxon>
        <taxon>Millerieae</taxon>
        <taxon>Smallanthus</taxon>
    </lineage>
</organism>
<protein>
    <submittedName>
        <fullName evidence="1">Uncharacterized protein</fullName>
    </submittedName>
</protein>
<reference evidence="1 2" key="2">
    <citation type="journal article" date="2022" name="Mol. Ecol. Resour.">
        <title>The genomes of chicory, endive, great burdock and yacon provide insights into Asteraceae paleo-polyploidization history and plant inulin production.</title>
        <authorList>
            <person name="Fan W."/>
            <person name="Wang S."/>
            <person name="Wang H."/>
            <person name="Wang A."/>
            <person name="Jiang F."/>
            <person name="Liu H."/>
            <person name="Zhao H."/>
            <person name="Xu D."/>
            <person name="Zhang Y."/>
        </authorList>
    </citation>
    <scope>NUCLEOTIDE SEQUENCE [LARGE SCALE GENOMIC DNA]</scope>
    <source>
        <strain evidence="2">cv. Yunnan</strain>
        <tissue evidence="1">Leaves</tissue>
    </source>
</reference>
<evidence type="ECO:0000313" key="2">
    <source>
        <dbReference type="Proteomes" id="UP001056120"/>
    </source>
</evidence>
<reference evidence="2" key="1">
    <citation type="journal article" date="2022" name="Mol. Ecol. Resour.">
        <title>The genomes of chicory, endive, great burdock and yacon provide insights into Asteraceae palaeo-polyploidization history and plant inulin production.</title>
        <authorList>
            <person name="Fan W."/>
            <person name="Wang S."/>
            <person name="Wang H."/>
            <person name="Wang A."/>
            <person name="Jiang F."/>
            <person name="Liu H."/>
            <person name="Zhao H."/>
            <person name="Xu D."/>
            <person name="Zhang Y."/>
        </authorList>
    </citation>
    <scope>NUCLEOTIDE SEQUENCE [LARGE SCALE GENOMIC DNA]</scope>
    <source>
        <strain evidence="2">cv. Yunnan</strain>
    </source>
</reference>
<keyword evidence="2" id="KW-1185">Reference proteome</keyword>
<sequence>MLGYMLNRLLVLLLAYLYPAYECFKSIEKNKPDVDQLRFWIIIAAMTVWDPFGDALISWLPMYSEIKLVICVYLWYPKTQGTKYIYGSFLKPFISKHEPEIDRSLSELKTRAGDSATLYFQRVLAYAQTRAFDILQIVMSQSIQRPPAQTDNKASSAASAGSTEDTRAKLRKTGTVGAP</sequence>
<dbReference type="EMBL" id="CM042034">
    <property type="protein sequence ID" value="KAI3762107.1"/>
    <property type="molecule type" value="Genomic_DNA"/>
</dbReference>